<sequence length="61" mass="7065">GSWNNCPAFKIELVNDELACELERKTELLQKANEIIKGVTDLNDKYREVSAILFNKINKKR</sequence>
<reference evidence="1" key="1">
    <citation type="journal article" date="2014" name="Front. Microbiol.">
        <title>High frequency of phylogenetically diverse reductive dehalogenase-homologous genes in deep subseafloor sedimentary metagenomes.</title>
        <authorList>
            <person name="Kawai M."/>
            <person name="Futagami T."/>
            <person name="Toyoda A."/>
            <person name="Takaki Y."/>
            <person name="Nishi S."/>
            <person name="Hori S."/>
            <person name="Arai W."/>
            <person name="Tsubouchi T."/>
            <person name="Morono Y."/>
            <person name="Uchiyama I."/>
            <person name="Ito T."/>
            <person name="Fujiyama A."/>
            <person name="Inagaki F."/>
            <person name="Takami H."/>
        </authorList>
    </citation>
    <scope>NUCLEOTIDE SEQUENCE</scope>
    <source>
        <strain evidence="1">Expedition CK06-06</strain>
    </source>
</reference>
<proteinExistence type="predicted"/>
<name>X1TPQ0_9ZZZZ</name>
<protein>
    <submittedName>
        <fullName evidence="1">Uncharacterized protein</fullName>
    </submittedName>
</protein>
<organism evidence="1">
    <name type="scientific">marine sediment metagenome</name>
    <dbReference type="NCBI Taxonomy" id="412755"/>
    <lineage>
        <taxon>unclassified sequences</taxon>
        <taxon>metagenomes</taxon>
        <taxon>ecological metagenomes</taxon>
    </lineage>
</organism>
<comment type="caution">
    <text evidence="1">The sequence shown here is derived from an EMBL/GenBank/DDBJ whole genome shotgun (WGS) entry which is preliminary data.</text>
</comment>
<accession>X1TPQ0</accession>
<evidence type="ECO:0000313" key="1">
    <source>
        <dbReference type="EMBL" id="GAI81989.1"/>
    </source>
</evidence>
<dbReference type="AlphaFoldDB" id="X1TPQ0"/>
<feature type="non-terminal residue" evidence="1">
    <location>
        <position position="1"/>
    </location>
</feature>
<dbReference type="EMBL" id="BARW01014955">
    <property type="protein sequence ID" value="GAI81989.1"/>
    <property type="molecule type" value="Genomic_DNA"/>
</dbReference>
<gene>
    <name evidence="1" type="ORF">S12H4_26375</name>
</gene>